<keyword evidence="1" id="KW-0812">Transmembrane</keyword>
<keyword evidence="1" id="KW-1133">Transmembrane helix</keyword>
<feature type="transmembrane region" description="Helical" evidence="1">
    <location>
        <begin position="32"/>
        <end position="51"/>
    </location>
</feature>
<dbReference type="Gene3D" id="1.20.120.1630">
    <property type="match status" value="1"/>
</dbReference>
<feature type="transmembrane region" description="Helical" evidence="1">
    <location>
        <begin position="104"/>
        <end position="126"/>
    </location>
</feature>
<dbReference type="EMBL" id="DVOS01000014">
    <property type="protein sequence ID" value="HIV22531.1"/>
    <property type="molecule type" value="Genomic_DNA"/>
</dbReference>
<evidence type="ECO:0000313" key="3">
    <source>
        <dbReference type="Proteomes" id="UP000886889"/>
    </source>
</evidence>
<reference evidence="2" key="2">
    <citation type="journal article" date="2021" name="PeerJ">
        <title>Extensive microbial diversity within the chicken gut microbiome revealed by metagenomics and culture.</title>
        <authorList>
            <person name="Gilroy R."/>
            <person name="Ravi A."/>
            <person name="Getino M."/>
            <person name="Pursley I."/>
            <person name="Horton D.L."/>
            <person name="Alikhan N.F."/>
            <person name="Baker D."/>
            <person name="Gharbi K."/>
            <person name="Hall N."/>
            <person name="Watson M."/>
            <person name="Adriaenssens E.M."/>
            <person name="Foster-Nyarko E."/>
            <person name="Jarju S."/>
            <person name="Secka A."/>
            <person name="Antonio M."/>
            <person name="Oren A."/>
            <person name="Chaudhuri R.R."/>
            <person name="La Ragione R."/>
            <person name="Hildebrand F."/>
            <person name="Pallen M.J."/>
        </authorList>
    </citation>
    <scope>NUCLEOTIDE SEQUENCE</scope>
    <source>
        <strain evidence="2">ChiBcec6-7307</strain>
    </source>
</reference>
<gene>
    <name evidence="2" type="ORF">IAC80_01195</name>
</gene>
<feature type="transmembrane region" description="Helical" evidence="1">
    <location>
        <begin position="132"/>
        <end position="149"/>
    </location>
</feature>
<dbReference type="AlphaFoldDB" id="A0A9D1NX52"/>
<accession>A0A9D1NX52</accession>
<evidence type="ECO:0000256" key="1">
    <source>
        <dbReference type="SAM" id="Phobius"/>
    </source>
</evidence>
<protein>
    <submittedName>
        <fullName evidence="2">Uncharacterized protein</fullName>
    </submittedName>
</protein>
<comment type="caution">
    <text evidence="2">The sequence shown here is derived from an EMBL/GenBank/DDBJ whole genome shotgun (WGS) entry which is preliminary data.</text>
</comment>
<organism evidence="2 3">
    <name type="scientific">Candidatus Merdiplasma excrementigallinarum</name>
    <dbReference type="NCBI Taxonomy" id="2840864"/>
    <lineage>
        <taxon>Bacteria</taxon>
        <taxon>Bacillati</taxon>
        <taxon>Bacillota</taxon>
        <taxon>Clostridia</taxon>
        <taxon>Lachnospirales</taxon>
        <taxon>Lachnospiraceae</taxon>
        <taxon>Lachnospiraceae incertae sedis</taxon>
        <taxon>Candidatus Merdiplasma</taxon>
    </lineage>
</organism>
<name>A0A9D1NX52_9FIRM</name>
<feature type="transmembrane region" description="Helical" evidence="1">
    <location>
        <begin position="63"/>
        <end position="84"/>
    </location>
</feature>
<reference evidence="2" key="1">
    <citation type="submission" date="2020-10" db="EMBL/GenBank/DDBJ databases">
        <authorList>
            <person name="Gilroy R."/>
        </authorList>
    </citation>
    <scope>NUCLEOTIDE SEQUENCE</scope>
    <source>
        <strain evidence="2">ChiBcec6-7307</strain>
    </source>
</reference>
<dbReference type="Proteomes" id="UP000886889">
    <property type="component" value="Unassembled WGS sequence"/>
</dbReference>
<keyword evidence="1" id="KW-0472">Membrane</keyword>
<evidence type="ECO:0000313" key="2">
    <source>
        <dbReference type="EMBL" id="HIV22531.1"/>
    </source>
</evidence>
<proteinExistence type="predicted"/>
<sequence length="192" mass="22218">MGAWILGTAGFVLYFFYDINSLKWQNKILSRFFWLGTACVLVSAVWAAAVFSDFSGRLLPEILLYGAAGVLFLVLLLYTLFFAIPFDETYVEENHSREACTEGVYALCRHPGVLWFAGLFLCLWGLTGEPAGGIYFLTMIFWNLLYVVFQDIWTFPRTFINYREYKRETPFILPGIKSIRACFFRGRKRKET</sequence>